<dbReference type="RefSeq" id="WP_169160942.1">
    <property type="nucleotide sequence ID" value="NZ_JABBFW010000008.1"/>
</dbReference>
<keyword evidence="4 5" id="KW-0472">Membrane</keyword>
<dbReference type="Pfam" id="PF07690">
    <property type="entry name" value="MFS_1"/>
    <property type="match status" value="1"/>
</dbReference>
<accession>A0A848F9N3</accession>
<dbReference type="Proteomes" id="UP000574067">
    <property type="component" value="Unassembled WGS sequence"/>
</dbReference>
<feature type="transmembrane region" description="Helical" evidence="5">
    <location>
        <begin position="112"/>
        <end position="134"/>
    </location>
</feature>
<feature type="transmembrane region" description="Helical" evidence="5">
    <location>
        <begin position="380"/>
        <end position="400"/>
    </location>
</feature>
<dbReference type="InterPro" id="IPR036259">
    <property type="entry name" value="MFS_trans_sf"/>
</dbReference>
<evidence type="ECO:0000256" key="3">
    <source>
        <dbReference type="ARBA" id="ARBA00022989"/>
    </source>
</evidence>
<comment type="caution">
    <text evidence="7">The sequence shown here is derived from an EMBL/GenBank/DDBJ whole genome shotgun (WGS) entry which is preliminary data.</text>
</comment>
<feature type="transmembrane region" description="Helical" evidence="5">
    <location>
        <begin position="252"/>
        <end position="272"/>
    </location>
</feature>
<evidence type="ECO:0000313" key="7">
    <source>
        <dbReference type="EMBL" id="NML16042.1"/>
    </source>
</evidence>
<dbReference type="PROSITE" id="PS50850">
    <property type="entry name" value="MFS"/>
    <property type="match status" value="1"/>
</dbReference>
<feature type="domain" description="Major facilitator superfamily (MFS) profile" evidence="6">
    <location>
        <begin position="21"/>
        <end position="435"/>
    </location>
</feature>
<feature type="transmembrane region" description="Helical" evidence="5">
    <location>
        <begin position="175"/>
        <end position="195"/>
    </location>
</feature>
<feature type="transmembrane region" description="Helical" evidence="5">
    <location>
        <begin position="57"/>
        <end position="75"/>
    </location>
</feature>
<protein>
    <submittedName>
        <fullName evidence="7">MFS transporter</fullName>
    </submittedName>
</protein>
<dbReference type="PANTHER" id="PTHR23508">
    <property type="entry name" value="CARBOXYLIC ACID TRANSPORTER PROTEIN HOMOLOG"/>
    <property type="match status" value="1"/>
</dbReference>
<reference evidence="7 8" key="1">
    <citation type="submission" date="2020-04" db="EMBL/GenBank/DDBJ databases">
        <title>Azohydromonas sp. isolated from soil.</title>
        <authorList>
            <person name="Dahal R.H."/>
        </authorList>
    </citation>
    <scope>NUCLEOTIDE SEQUENCE [LARGE SCALE GENOMIC DNA]</scope>
    <source>
        <strain evidence="7 8">G-1-1-14</strain>
    </source>
</reference>
<evidence type="ECO:0000313" key="8">
    <source>
        <dbReference type="Proteomes" id="UP000574067"/>
    </source>
</evidence>
<proteinExistence type="predicted"/>
<feature type="transmembrane region" description="Helical" evidence="5">
    <location>
        <begin position="412"/>
        <end position="430"/>
    </location>
</feature>
<feature type="transmembrane region" description="Helical" evidence="5">
    <location>
        <begin position="87"/>
        <end position="106"/>
    </location>
</feature>
<feature type="transmembrane region" description="Helical" evidence="5">
    <location>
        <begin position="20"/>
        <end position="45"/>
    </location>
</feature>
<feature type="transmembrane region" description="Helical" evidence="5">
    <location>
        <begin position="292"/>
        <end position="314"/>
    </location>
</feature>
<dbReference type="PROSITE" id="PS00217">
    <property type="entry name" value="SUGAR_TRANSPORT_2"/>
    <property type="match status" value="1"/>
</dbReference>
<feature type="transmembrane region" description="Helical" evidence="5">
    <location>
        <begin position="321"/>
        <end position="339"/>
    </location>
</feature>
<dbReference type="PANTHER" id="PTHR23508:SF10">
    <property type="entry name" value="CARBOXYLIC ACID TRANSPORTER PROTEIN HOMOLOG"/>
    <property type="match status" value="1"/>
</dbReference>
<feature type="transmembrane region" description="Helical" evidence="5">
    <location>
        <begin position="146"/>
        <end position="169"/>
    </location>
</feature>
<evidence type="ECO:0000256" key="5">
    <source>
        <dbReference type="SAM" id="Phobius"/>
    </source>
</evidence>
<sequence>MARDFRQALDEGAMSRFQWVAVAICVMLNALDGFDVLVMAFTAASVSAEWRLSGAELGVLFSAGLLGMAAGSLLLAPMADRWGRQPVILLCLVLISVGMLLSALSGSHVELAAMRALTGLGIGGMLASVTVITAEYSSAKYRSTNIALQSAGYPLGATVGGVIAAWLLSHYGWRSVFVFGGVVTAVMIPVVLWRLPESVDFLVARRPRNALQRLNTQLLKMGQPALAELPVAATGAGAAASGKVSSLFKGELAGATAAIWAAFFLLMFSFYFALSWTPKLLVAAGLSAQQGITGGVLLNIGGMLGGSLLGVLAVRLRLVPLVAGSMLLAALSLAAFAAVTGHLNLAFAAAFAIGLFLFASMAGLYAIAPVVYGAAVRTTALGWAIAAGRVGAIVAPLTAGMLLDGGWTPAKLYYVFALPMVGAMVAVLALRRRTAMHPPPRVVGAH</sequence>
<comment type="subcellular location">
    <subcellularLocation>
        <location evidence="1">Membrane</location>
        <topology evidence="1">Multi-pass membrane protein</topology>
    </subcellularLocation>
</comment>
<evidence type="ECO:0000259" key="6">
    <source>
        <dbReference type="PROSITE" id="PS50850"/>
    </source>
</evidence>
<evidence type="ECO:0000256" key="4">
    <source>
        <dbReference type="ARBA" id="ARBA00023136"/>
    </source>
</evidence>
<dbReference type="Gene3D" id="1.20.1250.20">
    <property type="entry name" value="MFS general substrate transporter like domains"/>
    <property type="match status" value="1"/>
</dbReference>
<organism evidence="7 8">
    <name type="scientific">Azohydromonas caseinilytica</name>
    <dbReference type="NCBI Taxonomy" id="2728836"/>
    <lineage>
        <taxon>Bacteria</taxon>
        <taxon>Pseudomonadati</taxon>
        <taxon>Pseudomonadota</taxon>
        <taxon>Betaproteobacteria</taxon>
        <taxon>Burkholderiales</taxon>
        <taxon>Sphaerotilaceae</taxon>
        <taxon>Azohydromonas</taxon>
    </lineage>
</organism>
<dbReference type="InterPro" id="IPR005829">
    <property type="entry name" value="Sugar_transporter_CS"/>
</dbReference>
<feature type="transmembrane region" description="Helical" evidence="5">
    <location>
        <begin position="345"/>
        <end position="368"/>
    </location>
</feature>
<keyword evidence="8" id="KW-1185">Reference proteome</keyword>
<dbReference type="EMBL" id="JABBFW010000008">
    <property type="protein sequence ID" value="NML16042.1"/>
    <property type="molecule type" value="Genomic_DNA"/>
</dbReference>
<dbReference type="SUPFAM" id="SSF103473">
    <property type="entry name" value="MFS general substrate transporter"/>
    <property type="match status" value="1"/>
</dbReference>
<evidence type="ECO:0000256" key="2">
    <source>
        <dbReference type="ARBA" id="ARBA00022692"/>
    </source>
</evidence>
<dbReference type="InterPro" id="IPR011701">
    <property type="entry name" value="MFS"/>
</dbReference>
<dbReference type="GO" id="GO:0005886">
    <property type="term" value="C:plasma membrane"/>
    <property type="evidence" value="ECO:0007669"/>
    <property type="project" value="TreeGrafter"/>
</dbReference>
<keyword evidence="2 5" id="KW-0812">Transmembrane</keyword>
<dbReference type="AlphaFoldDB" id="A0A848F9N3"/>
<name>A0A848F9N3_9BURK</name>
<keyword evidence="3 5" id="KW-1133">Transmembrane helix</keyword>
<dbReference type="InterPro" id="IPR020846">
    <property type="entry name" value="MFS_dom"/>
</dbReference>
<gene>
    <name evidence="7" type="ORF">HHL10_13760</name>
</gene>
<dbReference type="GO" id="GO:0046943">
    <property type="term" value="F:carboxylic acid transmembrane transporter activity"/>
    <property type="evidence" value="ECO:0007669"/>
    <property type="project" value="TreeGrafter"/>
</dbReference>
<dbReference type="CDD" id="cd17365">
    <property type="entry name" value="MFS_PcaK_like"/>
    <property type="match status" value="1"/>
</dbReference>
<evidence type="ECO:0000256" key="1">
    <source>
        <dbReference type="ARBA" id="ARBA00004141"/>
    </source>
</evidence>